<comment type="caution">
    <text evidence="1">The sequence shown here is derived from an EMBL/GenBank/DDBJ whole genome shotgun (WGS) entry which is preliminary data.</text>
</comment>
<dbReference type="RefSeq" id="WP_118983923.1">
    <property type="nucleotide sequence ID" value="NZ_QHCS01000009.1"/>
</dbReference>
<proteinExistence type="predicted"/>
<dbReference type="EMBL" id="QHCS01000009">
    <property type="protein sequence ID" value="RHX83392.1"/>
    <property type="molecule type" value="Genomic_DNA"/>
</dbReference>
<accession>A0A8B3CIW5</accession>
<dbReference type="Proteomes" id="UP000266669">
    <property type="component" value="Unassembled WGS sequence"/>
</dbReference>
<dbReference type="AlphaFoldDB" id="A0A8B3CIW5"/>
<evidence type="ECO:0000313" key="2">
    <source>
        <dbReference type="Proteomes" id="UP000266669"/>
    </source>
</evidence>
<reference evidence="2" key="1">
    <citation type="submission" date="2018-05" db="EMBL/GenBank/DDBJ databases">
        <title>Leptospira yasudae sp. nov. and Leptospira stimsonii sp. nov., two pathogenic species of the genus Leptospira isolated from environmental sources.</title>
        <authorList>
            <person name="Casanovas-Massana A."/>
            <person name="Hamond C."/>
            <person name="Santos L.A."/>
            <person name="Hacker K.P."/>
            <person name="Balassiano I."/>
            <person name="Medeiros M.A."/>
            <person name="Reis M.G."/>
            <person name="Ko A.I."/>
            <person name="Wunder E.A."/>
        </authorList>
    </citation>
    <scope>NUCLEOTIDE SEQUENCE [LARGE SCALE GENOMIC DNA]</scope>
    <source>
        <strain evidence="2">AMB6-RJ</strain>
    </source>
</reference>
<evidence type="ECO:0000313" key="1">
    <source>
        <dbReference type="EMBL" id="RHX83392.1"/>
    </source>
</evidence>
<organism evidence="1 2">
    <name type="scientific">Leptospira stimsonii</name>
    <dbReference type="NCBI Taxonomy" id="2202203"/>
    <lineage>
        <taxon>Bacteria</taxon>
        <taxon>Pseudomonadati</taxon>
        <taxon>Spirochaetota</taxon>
        <taxon>Spirochaetia</taxon>
        <taxon>Leptospirales</taxon>
        <taxon>Leptospiraceae</taxon>
        <taxon>Leptospira</taxon>
    </lineage>
</organism>
<gene>
    <name evidence="1" type="ORF">DLM78_22095</name>
</gene>
<name>A0A8B3CIW5_9LEPT</name>
<protein>
    <submittedName>
        <fullName evidence="1">Uncharacterized protein</fullName>
    </submittedName>
</protein>
<sequence>MKQPDIEIQFPRHWIRNIVEGLRIRHYQRVKWAWYRNGKNEKERTWYQCHCRNKIKLIQLSLREKSRRTNDPWKGYLRLQKIKLKFSYDLYTAWQESESRILKKMNQGNFVKIKDGLWLHAAQMQAQRLNGRGKKS</sequence>